<dbReference type="EMBL" id="LDZF01000002">
    <property type="protein sequence ID" value="KMK16007.1"/>
    <property type="molecule type" value="Genomic_DNA"/>
</dbReference>
<reference evidence="3" key="2">
    <citation type="submission" date="2023-08" db="EMBL/GenBank/DDBJ databases">
        <title>WGS of pathogenic bacterial species, Los Angeles County Public Health Laboratories.</title>
        <authorList>
            <person name="Garrigues J.M."/>
            <person name="Green N.M."/>
        </authorList>
    </citation>
    <scope>NUCLEOTIDE SEQUENCE</scope>
    <source>
        <strain evidence="3">LACPHL-BACT-2023-00068</strain>
    </source>
</reference>
<dbReference type="PATRIC" id="fig|61647.14.peg.2261"/>
<dbReference type="Proteomes" id="UP000036196">
    <property type="component" value="Unassembled WGS sequence"/>
</dbReference>
<dbReference type="KEGG" id="pge:LG71_13885"/>
<dbReference type="eggNOG" id="ENOG502ZAJI">
    <property type="taxonomic scope" value="Bacteria"/>
</dbReference>
<dbReference type="RefSeq" id="WP_043083184.1">
    <property type="nucleotide sequence ID" value="NZ_CBCSIS010000005.1"/>
</dbReference>
<organism evidence="2 4">
    <name type="scientific">Pluralibacter gergoviae</name>
    <name type="common">Enterobacter gergoviae</name>
    <dbReference type="NCBI Taxonomy" id="61647"/>
    <lineage>
        <taxon>Bacteria</taxon>
        <taxon>Pseudomonadati</taxon>
        <taxon>Pseudomonadota</taxon>
        <taxon>Gammaproteobacteria</taxon>
        <taxon>Enterobacterales</taxon>
        <taxon>Enterobacteriaceae</taxon>
        <taxon>Pluralibacter</taxon>
    </lineage>
</organism>
<dbReference type="EMBL" id="ABLOKC030000007">
    <property type="protein sequence ID" value="EML1471113.1"/>
    <property type="molecule type" value="Genomic_DNA"/>
</dbReference>
<dbReference type="InterPro" id="IPR024651">
    <property type="entry name" value="FAD-SLDH_ssu"/>
</dbReference>
<name>A0A089PL08_PLUGE</name>
<accession>A0A089PL08</accession>
<evidence type="ECO:0000313" key="3">
    <source>
        <dbReference type="EMBL" id="MDQ2309584.1"/>
    </source>
</evidence>
<dbReference type="OrthoDB" id="6162173at2"/>
<dbReference type="PROSITE" id="PS51318">
    <property type="entry name" value="TAT"/>
    <property type="match status" value="1"/>
</dbReference>
<gene>
    <name evidence="2" type="ORF">ABW06_01900</name>
    <name evidence="1" type="ORF">QEG54_001825</name>
    <name evidence="3" type="ORF">RBJ30_10785</name>
</gene>
<sequence length="194" mass="21245">MSLHTSLTRREALVKMAAVMVTASLLPYSTITHAERAQAASAPLEYAQFLQISQKITGFEPLDVALSARYFSALNARFPQLSQHLSALYALSQQAADAQVFNQMARERGMAETIQAIVTAWYTGTVDPASVDNSQLVAYKEALMYRTVQDALIVPTWCTFGPLWWTDLPPGVTRQPSVPAIDLPAVLATNEDNA</sequence>
<comment type="caution">
    <text evidence="2">The sequence shown here is derived from an EMBL/GenBank/DDBJ whole genome shotgun (WGS) entry which is preliminary data.</text>
</comment>
<proteinExistence type="predicted"/>
<evidence type="ECO:0000313" key="4">
    <source>
        <dbReference type="Proteomes" id="UP000036196"/>
    </source>
</evidence>
<evidence type="ECO:0000313" key="1">
    <source>
        <dbReference type="EMBL" id="EML1471113.1"/>
    </source>
</evidence>
<dbReference type="AlphaFoldDB" id="A0A089PL08"/>
<dbReference type="Proteomes" id="UP001236270">
    <property type="component" value="Unassembled WGS sequence"/>
</dbReference>
<dbReference type="GeneID" id="61385593"/>
<dbReference type="Pfam" id="PF12318">
    <property type="entry name" value="FAD-SLDH"/>
    <property type="match status" value="1"/>
</dbReference>
<reference evidence="2 4" key="1">
    <citation type="submission" date="2015-05" db="EMBL/GenBank/DDBJ databases">
        <title>Genome sequences of Pluralibacter gergoviae.</title>
        <authorList>
            <person name="Greninger A.L."/>
            <person name="Miller S."/>
        </authorList>
    </citation>
    <scope>NUCLEOTIDE SEQUENCE [LARGE SCALE GENOMIC DNA]</scope>
    <source>
        <strain evidence="2 4">JS81F13</strain>
    </source>
</reference>
<dbReference type="InterPro" id="IPR006311">
    <property type="entry name" value="TAT_signal"/>
</dbReference>
<dbReference type="STRING" id="61647.LG71_13885"/>
<dbReference type="EMBL" id="JAVDNV010000006">
    <property type="protein sequence ID" value="MDQ2309584.1"/>
    <property type="molecule type" value="Genomic_DNA"/>
</dbReference>
<evidence type="ECO:0000313" key="2">
    <source>
        <dbReference type="EMBL" id="KMK16007.1"/>
    </source>
</evidence>
<protein>
    <submittedName>
        <fullName evidence="2 3">Dehydrogenase</fullName>
    </submittedName>
</protein>
<reference evidence="1" key="3">
    <citation type="submission" date="2024-02" db="EMBL/GenBank/DDBJ databases">
        <authorList>
            <consortium name="Clinical and Environmental Microbiology Branch: Whole genome sequencing antimicrobial resistance pathogens in the healthcare setting"/>
        </authorList>
    </citation>
    <scope>NUCLEOTIDE SEQUENCE</scope>
    <source>
        <strain evidence="1">2021DK-00143</strain>
    </source>
</reference>
<keyword evidence="4" id="KW-1185">Reference proteome</keyword>